<sequence>MKRLLTLVFATLSFASVASAKFYIGIEGGYLGQTVTSAYPDKGGFRTISAGTLGDIIKGSTAYYGRGFAVAGILGQEANFGVLGLRWGLGLGYSSVDFDDGSSWKQEVFSTEVSFDMILNLVNKGSFSLGLFGGIGTQYQLALNSYSRLDNVHTLGFDGRVGLTTLLARHHRVEVYAKLPFAQVTKQWHEGDKQSLGGGAKSFIGAGYKYVF</sequence>
<keyword evidence="3" id="KW-1185">Reference proteome</keyword>
<feature type="signal peptide" evidence="1">
    <location>
        <begin position="1"/>
        <end position="20"/>
    </location>
</feature>
<reference evidence="2 3" key="1">
    <citation type="submission" date="2018-04" db="EMBL/GenBank/DDBJ databases">
        <title>Novel Campyloabacter and Helicobacter Species and Strains.</title>
        <authorList>
            <person name="Mannion A.J."/>
            <person name="Shen Z."/>
            <person name="Fox J.G."/>
        </authorList>
    </citation>
    <scope>NUCLEOTIDE SEQUENCE [LARGE SCALE GENOMIC DNA]</scope>
    <source>
        <strain evidence="2 3">ATCC 700242</strain>
    </source>
</reference>
<gene>
    <name evidence="2" type="ORF">CQA62_00845</name>
</gene>
<dbReference type="Proteomes" id="UP000257067">
    <property type="component" value="Unassembled WGS sequence"/>
</dbReference>
<dbReference type="RefSeq" id="WP_104723766.1">
    <property type="nucleotide sequence ID" value="NZ_FZNE01000002.1"/>
</dbReference>
<evidence type="ECO:0000256" key="1">
    <source>
        <dbReference type="SAM" id="SignalP"/>
    </source>
</evidence>
<dbReference type="Pfam" id="PF01856">
    <property type="entry name" value="HP_OMP"/>
    <property type="match status" value="1"/>
</dbReference>
<dbReference type="OrthoDB" id="5324414at2"/>
<evidence type="ECO:0000313" key="2">
    <source>
        <dbReference type="EMBL" id="RDU69991.1"/>
    </source>
</evidence>
<protein>
    <submittedName>
        <fullName evidence="2">Outer membrane beta-barrel protein</fullName>
    </submittedName>
</protein>
<accession>A0A3D8IZL4</accession>
<dbReference type="EMBL" id="NXLU01000001">
    <property type="protein sequence ID" value="RDU69991.1"/>
    <property type="molecule type" value="Genomic_DNA"/>
</dbReference>
<evidence type="ECO:0000313" key="3">
    <source>
        <dbReference type="Proteomes" id="UP000257067"/>
    </source>
</evidence>
<proteinExistence type="predicted"/>
<feature type="chain" id="PRO_5043181895" evidence="1">
    <location>
        <begin position="21"/>
        <end position="212"/>
    </location>
</feature>
<organism evidence="2 3">
    <name type="scientific">Helicobacter cholecystus</name>
    <dbReference type="NCBI Taxonomy" id="45498"/>
    <lineage>
        <taxon>Bacteria</taxon>
        <taxon>Pseudomonadati</taxon>
        <taxon>Campylobacterota</taxon>
        <taxon>Epsilonproteobacteria</taxon>
        <taxon>Campylobacterales</taxon>
        <taxon>Helicobacteraceae</taxon>
        <taxon>Helicobacter</taxon>
    </lineage>
</organism>
<name>A0A3D8IZL4_9HELI</name>
<keyword evidence="1" id="KW-0732">Signal</keyword>
<dbReference type="InterPro" id="IPR002718">
    <property type="entry name" value="OMP_Helicobacter"/>
</dbReference>
<dbReference type="AlphaFoldDB" id="A0A3D8IZL4"/>
<comment type="caution">
    <text evidence="2">The sequence shown here is derived from an EMBL/GenBank/DDBJ whole genome shotgun (WGS) entry which is preliminary data.</text>
</comment>